<evidence type="ECO:0000259" key="9">
    <source>
        <dbReference type="Pfam" id="PF07715"/>
    </source>
</evidence>
<protein>
    <submittedName>
        <fullName evidence="10">Collagen-binding protein</fullName>
    </submittedName>
</protein>
<keyword evidence="6 7" id="KW-0998">Cell outer membrane</keyword>
<organism evidence="10 11">
    <name type="scientific">Persicobacter diffluens</name>
    <dbReference type="NCBI Taxonomy" id="981"/>
    <lineage>
        <taxon>Bacteria</taxon>
        <taxon>Pseudomonadati</taxon>
        <taxon>Bacteroidota</taxon>
        <taxon>Cytophagia</taxon>
        <taxon>Cytophagales</taxon>
        <taxon>Persicobacteraceae</taxon>
        <taxon>Persicobacter</taxon>
    </lineage>
</organism>
<dbReference type="EMBL" id="BQKE01000001">
    <property type="protein sequence ID" value="GJM60670.1"/>
    <property type="molecule type" value="Genomic_DNA"/>
</dbReference>
<keyword evidence="11" id="KW-1185">Reference proteome</keyword>
<dbReference type="SUPFAM" id="SSF49464">
    <property type="entry name" value="Carboxypeptidase regulatory domain-like"/>
    <property type="match status" value="1"/>
</dbReference>
<keyword evidence="3 7" id="KW-1134">Transmembrane beta strand</keyword>
<dbReference type="Pfam" id="PF13715">
    <property type="entry name" value="CarbopepD_reg_2"/>
    <property type="match status" value="1"/>
</dbReference>
<evidence type="ECO:0000256" key="2">
    <source>
        <dbReference type="ARBA" id="ARBA00022448"/>
    </source>
</evidence>
<dbReference type="Pfam" id="PF07715">
    <property type="entry name" value="Plug"/>
    <property type="match status" value="1"/>
</dbReference>
<dbReference type="Proteomes" id="UP001310022">
    <property type="component" value="Unassembled WGS sequence"/>
</dbReference>
<dbReference type="Gene3D" id="2.60.40.1120">
    <property type="entry name" value="Carboxypeptidase-like, regulatory domain"/>
    <property type="match status" value="1"/>
</dbReference>
<gene>
    <name evidence="10" type="ORF">PEDI_12220</name>
</gene>
<evidence type="ECO:0000313" key="10">
    <source>
        <dbReference type="EMBL" id="GJM60670.1"/>
    </source>
</evidence>
<evidence type="ECO:0000256" key="6">
    <source>
        <dbReference type="ARBA" id="ARBA00023237"/>
    </source>
</evidence>
<dbReference type="RefSeq" id="WP_338236375.1">
    <property type="nucleotide sequence ID" value="NZ_BQKE01000001.1"/>
</dbReference>
<dbReference type="SUPFAM" id="SSF56935">
    <property type="entry name" value="Porins"/>
    <property type="match status" value="1"/>
</dbReference>
<dbReference type="PROSITE" id="PS52016">
    <property type="entry name" value="TONB_DEPENDENT_REC_3"/>
    <property type="match status" value="1"/>
</dbReference>
<evidence type="ECO:0000256" key="5">
    <source>
        <dbReference type="ARBA" id="ARBA00023136"/>
    </source>
</evidence>
<keyword evidence="10" id="KW-0176">Collagen</keyword>
<name>A0AAN5AIN9_9BACT</name>
<comment type="similarity">
    <text evidence="7">Belongs to the TonB-dependent receptor family.</text>
</comment>
<accession>A0AAN5AIN9</accession>
<comment type="subcellular location">
    <subcellularLocation>
        <location evidence="1 7">Cell outer membrane</location>
        <topology evidence="1 7">Multi-pass membrane protein</topology>
    </subcellularLocation>
</comment>
<reference evidence="10 11" key="1">
    <citation type="submission" date="2021-12" db="EMBL/GenBank/DDBJ databases">
        <title>Genome sequencing of bacteria with rrn-lacking chromosome and rrn-plasmid.</title>
        <authorList>
            <person name="Anda M."/>
            <person name="Iwasaki W."/>
        </authorList>
    </citation>
    <scope>NUCLEOTIDE SEQUENCE [LARGE SCALE GENOMIC DNA]</scope>
    <source>
        <strain evidence="10 11">NBRC 15940</strain>
    </source>
</reference>
<evidence type="ECO:0000256" key="8">
    <source>
        <dbReference type="SAM" id="SignalP"/>
    </source>
</evidence>
<feature type="chain" id="PRO_5042977802" evidence="8">
    <location>
        <begin position="22"/>
        <end position="775"/>
    </location>
</feature>
<dbReference type="Gene3D" id="2.40.170.20">
    <property type="entry name" value="TonB-dependent receptor, beta-barrel domain"/>
    <property type="match status" value="1"/>
</dbReference>
<evidence type="ECO:0000256" key="4">
    <source>
        <dbReference type="ARBA" id="ARBA00022692"/>
    </source>
</evidence>
<keyword evidence="2 7" id="KW-0813">Transport</keyword>
<feature type="domain" description="TonB-dependent receptor plug" evidence="9">
    <location>
        <begin position="142"/>
        <end position="220"/>
    </location>
</feature>
<dbReference type="InterPro" id="IPR036942">
    <property type="entry name" value="Beta-barrel_TonB_sf"/>
</dbReference>
<feature type="signal peptide" evidence="8">
    <location>
        <begin position="1"/>
        <end position="21"/>
    </location>
</feature>
<dbReference type="InterPro" id="IPR012910">
    <property type="entry name" value="Plug_dom"/>
</dbReference>
<evidence type="ECO:0000256" key="7">
    <source>
        <dbReference type="PROSITE-ProRule" id="PRU01360"/>
    </source>
</evidence>
<dbReference type="AlphaFoldDB" id="A0AAN5AIN9"/>
<keyword evidence="5 7" id="KW-0472">Membrane</keyword>
<dbReference type="Gene3D" id="2.170.130.10">
    <property type="entry name" value="TonB-dependent receptor, plug domain"/>
    <property type="match status" value="1"/>
</dbReference>
<evidence type="ECO:0000256" key="3">
    <source>
        <dbReference type="ARBA" id="ARBA00022452"/>
    </source>
</evidence>
<dbReference type="InterPro" id="IPR008969">
    <property type="entry name" value="CarboxyPept-like_regulatory"/>
</dbReference>
<sequence length="775" mass="87421">MNSLKTFITLLFSLGTLSLSAQNFSLSGYLRDSATGEELPFANVVVKGTTIGVNTNAYGFYTISLPAGDHVLLFQFLGYQTLEKKISLQKNERLSVELPLETKTLEEVVISGEAANANVVKNEMSVVSLSPKSIETIPVLFGEKDILKTLQLMPGVSSTGEGNTGFYVRGGSSDQNLIILDEAPVYNASHLLGFFSVFNSDAVKSLKLYKSGIPAEYGGRLSSVLDVKMNNGNDRKFGAEGGIGLISSRLTLEGPLKKNRGSFIVSGRRTYADLFLKLSSDPALKDSKLYFYDLNAKLNYRIGERDRLYLSGYFGRDVFESSGIFGLDWGNGTGTLRWNHLFSDRFFSNTSIIFSDYTYNIGLTSGSTPFDITAGIQDWNFKQDFNLALSNNNQLKFGFNIIRHDFTPGTLTPTGGNINFNAIIVPGRVAVETGTYVSYEQKLGERLQLTYGLRMSTFSNVGEMTEYQFESGQEVPFDSVTYGSGTFYNTQVGWEPRFNANFVINKKSSLKVSYNRTYQYLHLLSNSSAGSPTDVWIPTTPIVKPEIADQVALGYFRNFNDNKYESSIEVYYKNLDNQIDYKNGAEILLNPYLESQLVFGKGYAYGMEFFLKKRYGRFNGWVGYTLSTTRRVFEEINNGEPFSARQDRRHDISLVGMYKVNDRWELSATWVYNTGDAVTFPTGQYKVEDRRISVYSERNGYRMPSYHRMDFGATLQGKKTKKFESSWNFSVYNMYGRYNAFFIRFEENEDNPEQVDAIQTSLFSFVPAITYNFKF</sequence>
<dbReference type="GO" id="GO:0009279">
    <property type="term" value="C:cell outer membrane"/>
    <property type="evidence" value="ECO:0007669"/>
    <property type="project" value="UniProtKB-SubCell"/>
</dbReference>
<dbReference type="InterPro" id="IPR037066">
    <property type="entry name" value="Plug_dom_sf"/>
</dbReference>
<comment type="caution">
    <text evidence="10">The sequence shown here is derived from an EMBL/GenBank/DDBJ whole genome shotgun (WGS) entry which is preliminary data.</text>
</comment>
<proteinExistence type="inferred from homology"/>
<keyword evidence="4 7" id="KW-0812">Transmembrane</keyword>
<keyword evidence="8" id="KW-0732">Signal</keyword>
<evidence type="ECO:0000313" key="11">
    <source>
        <dbReference type="Proteomes" id="UP001310022"/>
    </source>
</evidence>
<evidence type="ECO:0000256" key="1">
    <source>
        <dbReference type="ARBA" id="ARBA00004571"/>
    </source>
</evidence>
<dbReference type="InterPro" id="IPR039426">
    <property type="entry name" value="TonB-dep_rcpt-like"/>
</dbReference>